<name>A0A937W1P5_UNCTE</name>
<accession>A0A937W1P5</accession>
<keyword evidence="4" id="KW-0238">DNA-binding</keyword>
<dbReference type="PROSITE" id="PS50110">
    <property type="entry name" value="RESPONSE_REGULATORY"/>
    <property type="match status" value="1"/>
</dbReference>
<evidence type="ECO:0000256" key="3">
    <source>
        <dbReference type="ARBA" id="ARBA00023015"/>
    </source>
</evidence>
<dbReference type="CDD" id="cd17538">
    <property type="entry name" value="REC_D1_PleD-like"/>
    <property type="match status" value="1"/>
</dbReference>
<dbReference type="InterPro" id="IPR029787">
    <property type="entry name" value="Nucleotide_cyclase"/>
</dbReference>
<keyword evidence="2" id="KW-0902">Two-component regulatory system</keyword>
<dbReference type="Pfam" id="PF00072">
    <property type="entry name" value="Response_reg"/>
    <property type="match status" value="1"/>
</dbReference>
<dbReference type="PROSITE" id="PS50125">
    <property type="entry name" value="GUANYLATE_CYCLASE_2"/>
    <property type="match status" value="1"/>
</dbReference>
<dbReference type="InterPro" id="IPR001054">
    <property type="entry name" value="A/G_cyclase"/>
</dbReference>
<dbReference type="InterPro" id="IPR011006">
    <property type="entry name" value="CheY-like_superfamily"/>
</dbReference>
<evidence type="ECO:0000256" key="6">
    <source>
        <dbReference type="PROSITE-ProRule" id="PRU00169"/>
    </source>
</evidence>
<dbReference type="SMART" id="SM00448">
    <property type="entry name" value="REC"/>
    <property type="match status" value="1"/>
</dbReference>
<evidence type="ECO:0000256" key="1">
    <source>
        <dbReference type="ARBA" id="ARBA00022553"/>
    </source>
</evidence>
<dbReference type="SUPFAM" id="SSF52172">
    <property type="entry name" value="CheY-like"/>
    <property type="match status" value="1"/>
</dbReference>
<dbReference type="FunFam" id="3.40.50.2300:FF:000001">
    <property type="entry name" value="DNA-binding response regulator PhoB"/>
    <property type="match status" value="1"/>
</dbReference>
<evidence type="ECO:0000256" key="5">
    <source>
        <dbReference type="ARBA" id="ARBA00023163"/>
    </source>
</evidence>
<feature type="domain" description="Response regulatory" evidence="7">
    <location>
        <begin position="6"/>
        <end position="122"/>
    </location>
</feature>
<comment type="caution">
    <text evidence="9">The sequence shown here is derived from an EMBL/GenBank/DDBJ whole genome shotgun (WGS) entry which is preliminary data.</text>
</comment>
<organism evidence="9 10">
    <name type="scientific">Tectimicrobiota bacterium</name>
    <dbReference type="NCBI Taxonomy" id="2528274"/>
    <lineage>
        <taxon>Bacteria</taxon>
        <taxon>Pseudomonadati</taxon>
        <taxon>Nitrospinota/Tectimicrobiota group</taxon>
        <taxon>Candidatus Tectimicrobiota</taxon>
    </lineage>
</organism>
<dbReference type="PANTHER" id="PTHR43081:SF1">
    <property type="entry name" value="ADENYLATE CYCLASE, TERMINAL-DIFFERENTIATION SPECIFIC"/>
    <property type="match status" value="1"/>
</dbReference>
<dbReference type="InterPro" id="IPR050697">
    <property type="entry name" value="Adenylyl/Guanylyl_Cyclase_3/4"/>
</dbReference>
<dbReference type="EMBL" id="VGLS01000533">
    <property type="protein sequence ID" value="MBM3225289.1"/>
    <property type="molecule type" value="Genomic_DNA"/>
</dbReference>
<dbReference type="GO" id="GO:0003677">
    <property type="term" value="F:DNA binding"/>
    <property type="evidence" value="ECO:0007669"/>
    <property type="project" value="UniProtKB-KW"/>
</dbReference>
<keyword evidence="5" id="KW-0804">Transcription</keyword>
<dbReference type="Gene3D" id="3.30.70.1230">
    <property type="entry name" value="Nucleotide cyclase"/>
    <property type="match status" value="1"/>
</dbReference>
<dbReference type="SUPFAM" id="SSF55073">
    <property type="entry name" value="Nucleotide cyclase"/>
    <property type="match status" value="1"/>
</dbReference>
<gene>
    <name evidence="9" type="ORF">FJZ47_16010</name>
</gene>
<dbReference type="GO" id="GO:0000160">
    <property type="term" value="P:phosphorelay signal transduction system"/>
    <property type="evidence" value="ECO:0007669"/>
    <property type="project" value="UniProtKB-KW"/>
</dbReference>
<evidence type="ECO:0000259" key="7">
    <source>
        <dbReference type="PROSITE" id="PS50110"/>
    </source>
</evidence>
<dbReference type="Pfam" id="PF00211">
    <property type="entry name" value="Guanylate_cyc"/>
    <property type="match status" value="1"/>
</dbReference>
<evidence type="ECO:0000259" key="8">
    <source>
        <dbReference type="PROSITE" id="PS50125"/>
    </source>
</evidence>
<evidence type="ECO:0000313" key="10">
    <source>
        <dbReference type="Proteomes" id="UP000712673"/>
    </source>
</evidence>
<dbReference type="AlphaFoldDB" id="A0A937W1P5"/>
<dbReference type="GO" id="GO:0006171">
    <property type="term" value="P:cAMP biosynthetic process"/>
    <property type="evidence" value="ECO:0007669"/>
    <property type="project" value="TreeGrafter"/>
</dbReference>
<dbReference type="SMART" id="SM00044">
    <property type="entry name" value="CYCc"/>
    <property type="match status" value="1"/>
</dbReference>
<keyword evidence="3" id="KW-0805">Transcription regulation</keyword>
<protein>
    <submittedName>
        <fullName evidence="9">Response regulator</fullName>
    </submittedName>
</protein>
<dbReference type="Proteomes" id="UP000712673">
    <property type="component" value="Unassembled WGS sequence"/>
</dbReference>
<keyword evidence="1 6" id="KW-0597">Phosphoprotein</keyword>
<dbReference type="CDD" id="cd07302">
    <property type="entry name" value="CHD"/>
    <property type="match status" value="1"/>
</dbReference>
<sequence length="353" mass="38912">MRERAKILIVDDEPFNVDYLEQELEDFGYDTVSARNGQEALDKVAAEHPDLILLDVMMPLLDGFTVCRMLKEHDDTRLIPIVMMTALESVEDRIRGIEAGADDFLTKPVDDRELRARLHTTLRLKATVDRKLGELQRMKEHFARFVPEAVKRLVAANPDAPELAKRACDVTVLFLDISGYTRLSERLPAERLNALVERYFSTFLDCIHAAGGDINETAGDGFMAIFQDALHASRAADTALALLAATEALNTENAVQPLTVHMGLNSGTALVGSSRFEGLRGTRWTFTASGTVTNLAARLAGLAQPGQILIGQETAHRLGAPYQLQRLGQEQLKNVDTLVEVYCLYGPIKPLAG</sequence>
<dbReference type="PANTHER" id="PTHR43081">
    <property type="entry name" value="ADENYLATE CYCLASE, TERMINAL-DIFFERENTIATION SPECIFIC-RELATED"/>
    <property type="match status" value="1"/>
</dbReference>
<evidence type="ECO:0000256" key="4">
    <source>
        <dbReference type="ARBA" id="ARBA00023125"/>
    </source>
</evidence>
<evidence type="ECO:0000313" key="9">
    <source>
        <dbReference type="EMBL" id="MBM3225289.1"/>
    </source>
</evidence>
<evidence type="ECO:0000256" key="2">
    <source>
        <dbReference type="ARBA" id="ARBA00023012"/>
    </source>
</evidence>
<feature type="domain" description="Guanylate cyclase" evidence="8">
    <location>
        <begin position="171"/>
        <end position="300"/>
    </location>
</feature>
<feature type="modified residue" description="4-aspartylphosphate" evidence="6">
    <location>
        <position position="55"/>
    </location>
</feature>
<proteinExistence type="predicted"/>
<dbReference type="GO" id="GO:0004016">
    <property type="term" value="F:adenylate cyclase activity"/>
    <property type="evidence" value="ECO:0007669"/>
    <property type="project" value="UniProtKB-ARBA"/>
</dbReference>
<dbReference type="InterPro" id="IPR001789">
    <property type="entry name" value="Sig_transdc_resp-reg_receiver"/>
</dbReference>
<dbReference type="Gene3D" id="3.40.50.2300">
    <property type="match status" value="1"/>
</dbReference>
<reference evidence="9" key="1">
    <citation type="submission" date="2019-03" db="EMBL/GenBank/DDBJ databases">
        <title>Lake Tanganyika Metagenome-Assembled Genomes (MAGs).</title>
        <authorList>
            <person name="Tran P."/>
        </authorList>
    </citation>
    <scope>NUCLEOTIDE SEQUENCE</scope>
    <source>
        <strain evidence="9">K_DeepCast_65m_m2_066</strain>
    </source>
</reference>